<dbReference type="AlphaFoldDB" id="A0AA42HS96"/>
<evidence type="ECO:0000313" key="2">
    <source>
        <dbReference type="Proteomes" id="UP001158297"/>
    </source>
</evidence>
<sequence>MHKLPGLLTFSSKRQSMDFGMPGSAAPSLTKNALALSAANTALHIFDWRLARGTKLQPEQVVRQG</sequence>
<gene>
    <name evidence="1" type="ORF">N7330_09645</name>
</gene>
<reference evidence="1" key="1">
    <citation type="submission" date="2022-09" db="EMBL/GenBank/DDBJ databases">
        <title>Intensive care unit water sources are persistently colonized with multi-drug resistant bacteria and are the site of extensive horizontal gene transfer of antibiotic resistance genes.</title>
        <authorList>
            <person name="Diorio-Toth L."/>
        </authorList>
    </citation>
    <scope>NUCLEOTIDE SEQUENCE</scope>
    <source>
        <strain evidence="1">GD04130</strain>
    </source>
</reference>
<dbReference type="EMBL" id="JAODZU010000009">
    <property type="protein sequence ID" value="MDH0363313.1"/>
    <property type="molecule type" value="Genomic_DNA"/>
</dbReference>
<dbReference type="RefSeq" id="WP_279860063.1">
    <property type="nucleotide sequence ID" value="NZ_JAODZU010000009.1"/>
</dbReference>
<organism evidence="1 2">
    <name type="scientific">Comamonas aquatica</name>
    <dbReference type="NCBI Taxonomy" id="225991"/>
    <lineage>
        <taxon>Bacteria</taxon>
        <taxon>Pseudomonadati</taxon>
        <taxon>Pseudomonadota</taxon>
        <taxon>Betaproteobacteria</taxon>
        <taxon>Burkholderiales</taxon>
        <taxon>Comamonadaceae</taxon>
        <taxon>Comamonas</taxon>
    </lineage>
</organism>
<name>A0AA42HS96_9BURK</name>
<accession>A0AA42HS96</accession>
<comment type="caution">
    <text evidence="1">The sequence shown here is derived from an EMBL/GenBank/DDBJ whole genome shotgun (WGS) entry which is preliminary data.</text>
</comment>
<evidence type="ECO:0000313" key="1">
    <source>
        <dbReference type="EMBL" id="MDH0363313.1"/>
    </source>
</evidence>
<protein>
    <submittedName>
        <fullName evidence="1">Uncharacterized protein</fullName>
    </submittedName>
</protein>
<dbReference type="Proteomes" id="UP001158297">
    <property type="component" value="Unassembled WGS sequence"/>
</dbReference>
<proteinExistence type="predicted"/>